<name>A0A367FGR2_9ACTN</name>
<accession>A0A367FGR2</accession>
<keyword evidence="2" id="KW-0378">Hydrolase</keyword>
<organism evidence="2 3">
    <name type="scientific">Sphaerisporangium album</name>
    <dbReference type="NCBI Taxonomy" id="509200"/>
    <lineage>
        <taxon>Bacteria</taxon>
        <taxon>Bacillati</taxon>
        <taxon>Actinomycetota</taxon>
        <taxon>Actinomycetes</taxon>
        <taxon>Streptosporangiales</taxon>
        <taxon>Streptosporangiaceae</taxon>
        <taxon>Sphaerisporangium</taxon>
    </lineage>
</organism>
<dbReference type="GO" id="GO:0016787">
    <property type="term" value="F:hydrolase activity"/>
    <property type="evidence" value="ECO:0007669"/>
    <property type="project" value="UniProtKB-KW"/>
</dbReference>
<sequence>MADPAEASVFFIGNATTLIRCRGFTVLTDPSFLHRGQRAYLGWGITTRRRTNPAIEVDQVPELDAVVLSHMHGDHWDRYATRGLDKSVPVITTPHAAVRLARKGFMNVVALETWGEHLLRRGDATLKITSLPARHAPGAAERLLPPVMGSMLEFGHDGLEGGLDLRLHISGDTLLDDRLNAIPRRFPDIDLAIVHLGGTKILGTLLVTMDGAQGARWLELIGASHNLPVHYDDYQAFSSGLDDFRRHVDLLGLSDRVRYIGRGETYHILGRRAGHGAR</sequence>
<dbReference type="PANTHER" id="PTHR43546">
    <property type="entry name" value="UPF0173 METAL-DEPENDENT HYDROLASE MJ1163-RELATED"/>
    <property type="match status" value="1"/>
</dbReference>
<dbReference type="EMBL" id="QOIL01000012">
    <property type="protein sequence ID" value="RCG29099.1"/>
    <property type="molecule type" value="Genomic_DNA"/>
</dbReference>
<dbReference type="AlphaFoldDB" id="A0A367FGR2"/>
<proteinExistence type="predicted"/>
<dbReference type="PANTHER" id="PTHR43546:SF7">
    <property type="entry name" value="METALLO-BETA-LACTAMASE DOMAIN-CONTAINING PROTEIN"/>
    <property type="match status" value="1"/>
</dbReference>
<evidence type="ECO:0000313" key="3">
    <source>
        <dbReference type="Proteomes" id="UP000253094"/>
    </source>
</evidence>
<dbReference type="Pfam" id="PF12706">
    <property type="entry name" value="Lactamase_B_2"/>
    <property type="match status" value="1"/>
</dbReference>
<gene>
    <name evidence="2" type="ORF">DQ384_22450</name>
</gene>
<dbReference type="InterPro" id="IPR001279">
    <property type="entry name" value="Metallo-B-lactamas"/>
</dbReference>
<dbReference type="RefSeq" id="WP_114030821.1">
    <property type="nucleotide sequence ID" value="NZ_QOIL01000012.1"/>
</dbReference>
<feature type="domain" description="Metallo-beta-lactamase" evidence="1">
    <location>
        <begin position="26"/>
        <end position="231"/>
    </location>
</feature>
<dbReference type="Gene3D" id="3.60.15.10">
    <property type="entry name" value="Ribonuclease Z/Hydroxyacylglutathione hydrolase-like"/>
    <property type="match status" value="1"/>
</dbReference>
<protein>
    <submittedName>
        <fullName evidence="2">MBL fold metallo-hydrolase</fullName>
    </submittedName>
</protein>
<comment type="caution">
    <text evidence="2">The sequence shown here is derived from an EMBL/GenBank/DDBJ whole genome shotgun (WGS) entry which is preliminary data.</text>
</comment>
<evidence type="ECO:0000259" key="1">
    <source>
        <dbReference type="Pfam" id="PF12706"/>
    </source>
</evidence>
<keyword evidence="3" id="KW-1185">Reference proteome</keyword>
<evidence type="ECO:0000313" key="2">
    <source>
        <dbReference type="EMBL" id="RCG29099.1"/>
    </source>
</evidence>
<reference evidence="2 3" key="1">
    <citation type="submission" date="2018-06" db="EMBL/GenBank/DDBJ databases">
        <title>Sphaerisporangium craniellae sp. nov., isolated from a marine sponge in the South China Sea.</title>
        <authorList>
            <person name="Li L."/>
        </authorList>
    </citation>
    <scope>NUCLEOTIDE SEQUENCE [LARGE SCALE GENOMIC DNA]</scope>
    <source>
        <strain evidence="2 3">CCTCC AA 208026</strain>
    </source>
</reference>
<dbReference type="SUPFAM" id="SSF56281">
    <property type="entry name" value="Metallo-hydrolase/oxidoreductase"/>
    <property type="match status" value="1"/>
</dbReference>
<dbReference type="InterPro" id="IPR050114">
    <property type="entry name" value="UPF0173_UPF0282_UlaG_hydrolase"/>
</dbReference>
<dbReference type="Proteomes" id="UP000253094">
    <property type="component" value="Unassembled WGS sequence"/>
</dbReference>
<dbReference type="OrthoDB" id="3204284at2"/>
<dbReference type="InterPro" id="IPR036866">
    <property type="entry name" value="RibonucZ/Hydroxyglut_hydro"/>
</dbReference>